<feature type="region of interest" description="Disordered" evidence="3">
    <location>
        <begin position="109"/>
        <end position="154"/>
    </location>
</feature>
<dbReference type="InterPro" id="IPR012340">
    <property type="entry name" value="NA-bd_OB-fold"/>
</dbReference>
<organism evidence="5 7">
    <name type="scientific">Acutalibacter muris</name>
    <dbReference type="NCBI Taxonomy" id="1796620"/>
    <lineage>
        <taxon>Bacteria</taxon>
        <taxon>Bacillati</taxon>
        <taxon>Bacillota</taxon>
        <taxon>Clostridia</taxon>
        <taxon>Eubacteriales</taxon>
        <taxon>Acutalibacteraceae</taxon>
        <taxon>Acutalibacter</taxon>
    </lineage>
</organism>
<evidence type="ECO:0000256" key="3">
    <source>
        <dbReference type="SAM" id="MobiDB-lite"/>
    </source>
</evidence>
<name>A0A1Z2XPC9_9FIRM</name>
<evidence type="ECO:0000256" key="1">
    <source>
        <dbReference type="ARBA" id="ARBA00023125"/>
    </source>
</evidence>
<reference evidence="5 7" key="3">
    <citation type="submission" date="2020-11" db="EMBL/GenBank/DDBJ databases">
        <title>Closed and high quality bacterial genomes of the OMM12 community.</title>
        <authorList>
            <person name="Marbouty M."/>
            <person name="Lamy-Besnier Q."/>
            <person name="Debarbieux L."/>
            <person name="Koszul R."/>
        </authorList>
    </citation>
    <scope>NUCLEOTIDE SEQUENCE [LARGE SCALE GENOMIC DNA]</scope>
    <source>
        <strain evidence="5 7">KB18</strain>
    </source>
</reference>
<dbReference type="SUPFAM" id="SSF50249">
    <property type="entry name" value="Nucleic acid-binding proteins"/>
    <property type="match status" value="1"/>
</dbReference>
<dbReference type="Proteomes" id="UP000196710">
    <property type="component" value="Chromosome"/>
</dbReference>
<dbReference type="EMBL" id="CP021422">
    <property type="protein sequence ID" value="ASB40298.1"/>
    <property type="molecule type" value="Genomic_DNA"/>
</dbReference>
<dbReference type="PROSITE" id="PS50935">
    <property type="entry name" value="SSB"/>
    <property type="match status" value="1"/>
</dbReference>
<dbReference type="GO" id="GO:0003697">
    <property type="term" value="F:single-stranded DNA binding"/>
    <property type="evidence" value="ECO:0007669"/>
    <property type="project" value="InterPro"/>
</dbReference>
<protein>
    <submittedName>
        <fullName evidence="5">Single-stranded DNA-binding protein</fullName>
    </submittedName>
</protein>
<dbReference type="Pfam" id="PF00436">
    <property type="entry name" value="SSB"/>
    <property type="match status" value="1"/>
</dbReference>
<dbReference type="EMBL" id="CP065321">
    <property type="protein sequence ID" value="QQR29590.1"/>
    <property type="molecule type" value="Genomic_DNA"/>
</dbReference>
<keyword evidence="1 2" id="KW-0238">DNA-binding</keyword>
<dbReference type="KEGG" id="amur:ADH66_06265"/>
<evidence type="ECO:0000313" key="4">
    <source>
        <dbReference type="EMBL" id="ASB40298.1"/>
    </source>
</evidence>
<evidence type="ECO:0000256" key="2">
    <source>
        <dbReference type="PROSITE-ProRule" id="PRU00252"/>
    </source>
</evidence>
<evidence type="ECO:0000313" key="7">
    <source>
        <dbReference type="Proteomes" id="UP000596035"/>
    </source>
</evidence>
<dbReference type="Gene3D" id="2.40.50.140">
    <property type="entry name" value="Nucleic acid-binding proteins"/>
    <property type="match status" value="1"/>
</dbReference>
<dbReference type="AlphaFoldDB" id="A0A1Z2XPC9"/>
<reference evidence="4" key="1">
    <citation type="journal article" date="2017" name="Genome Announc.">
        <title>High-Quality Whole-Genome Sequences of the Oligo-Mouse-Microbiota Bacterial Community.</title>
        <authorList>
            <person name="Garzetti D."/>
            <person name="Brugiroux S."/>
            <person name="Bunk B."/>
            <person name="Pukall R."/>
            <person name="McCoy K.D."/>
            <person name="Macpherson A.J."/>
            <person name="Stecher B."/>
        </authorList>
    </citation>
    <scope>NUCLEOTIDE SEQUENCE</scope>
    <source>
        <strain evidence="4">KB18</strain>
    </source>
</reference>
<dbReference type="InterPro" id="IPR000424">
    <property type="entry name" value="Primosome_PriB/ssb"/>
</dbReference>
<accession>A0A1Z2XPC9</accession>
<evidence type="ECO:0000313" key="6">
    <source>
        <dbReference type="Proteomes" id="UP000196710"/>
    </source>
</evidence>
<dbReference type="Proteomes" id="UP000596035">
    <property type="component" value="Chromosome"/>
</dbReference>
<proteinExistence type="predicted"/>
<sequence length="154" mass="17220">MLAVLITGAVVSKGYQDEPAVKVSDSGKAVWFRVGKKVYDSQSEDNRRWVNLNIKGFNYMVDRVKKMQLKEGMYINIRGRLDEDVWMDKSGETRRSLYIVAEDIEYAGGKSKDESESNTAPANQPEKAPLPTEAPGEFTGYESFGGTSFFDGDD</sequence>
<keyword evidence="6" id="KW-1185">Reference proteome</keyword>
<reference evidence="6" key="2">
    <citation type="submission" date="2017-05" db="EMBL/GenBank/DDBJ databases">
        <title>Improved OligoMM genomes.</title>
        <authorList>
            <person name="Garzetti D."/>
        </authorList>
    </citation>
    <scope>NUCLEOTIDE SEQUENCE [LARGE SCALE GENOMIC DNA]</scope>
    <source>
        <strain evidence="6">KB18</strain>
    </source>
</reference>
<dbReference type="RefSeq" id="WP_066534276.1">
    <property type="nucleotide sequence ID" value="NZ_CP021422.1"/>
</dbReference>
<evidence type="ECO:0000313" key="5">
    <source>
        <dbReference type="EMBL" id="QQR29590.1"/>
    </source>
</evidence>
<gene>
    <name evidence="4" type="ORF">ADH66_06265</name>
    <name evidence="5" type="ORF">I5Q82_16365</name>
</gene>